<dbReference type="GeneID" id="27714494"/>
<evidence type="ECO:0000256" key="13">
    <source>
        <dbReference type="ARBA" id="ARBA00023204"/>
    </source>
</evidence>
<evidence type="ECO:0000256" key="2">
    <source>
        <dbReference type="ARBA" id="ARBA00004123"/>
    </source>
</evidence>
<name>A0A0D2KG28_9EURO</name>
<feature type="region of interest" description="Disordered" evidence="17">
    <location>
        <begin position="282"/>
        <end position="305"/>
    </location>
</feature>
<evidence type="ECO:0000256" key="1">
    <source>
        <dbReference type="ARBA" id="ARBA00001936"/>
    </source>
</evidence>
<evidence type="ECO:0000256" key="17">
    <source>
        <dbReference type="SAM" id="MobiDB-lite"/>
    </source>
</evidence>
<dbReference type="InterPro" id="IPR002054">
    <property type="entry name" value="DNA-dir_DNA_pol_X"/>
</dbReference>
<sequence length="704" mass="79513">MLSSEEKKEKDRFFKDLYRLDSLDDGESKTGPNLPERNPQRSFSMRSLKLHQTDPTPKMIDSDRHRRKRKLSQTIPGLEQNSRLQSLPPGASSPAPNPSKKKKPSQVKRNVTDLSNVAARMNGSGFPRLKPLPKRVKMKSIPGDEQIFKGLVFFFVPNNDDDSGTRIRIHQAIQYGAQWAHEFWEGVTHIIVTQDDLDMISVAKSLPSRQIPKGPVLLRQKWLFESWRSGFLLETHWNRFQVAGPDNVTETSRSSTLPTMNNGATTHVSNVDRSFPIANIMESTIQPQGEPRSKTKDLQPKAAEKIEEDALDSAIKDVQNGAGPQLHLASDEDSGDDDKPESRSMLDQARNNGKPPGKTAGFLCMERHDGRTHNENLNAETMEKLQEMATSYDQTGDQWRTKAFRQAIGKLRKQSQMIRTSHQARAVGIGESIGAQIEEIVSTGKYRRLEYAQNDPRNQIIKLFMGVYGAGETTAKMWIAKGYRSLEDVYQKAELTVSQRVGIEHYEDFQQRIPRTEVEQHAAVVEKALKAADPNFQLIIGGSYRRGSKDSGDIDCIIFMPEAGISHIRTLMLDTVIPKLMAQGFLKVALAAGHHSSDDSSKWHGASALPGSNVWRRIDFLFVPWTELGAALIYFTGNDLFNRSIRYLAGQKQMRLNQRGLFKDVMRGHGRRRINDGTLLEGHDERRIFEILGVPYRPPEERNV</sequence>
<evidence type="ECO:0000256" key="9">
    <source>
        <dbReference type="ARBA" id="ARBA00022705"/>
    </source>
</evidence>
<evidence type="ECO:0000256" key="8">
    <source>
        <dbReference type="ARBA" id="ARBA00022695"/>
    </source>
</evidence>
<comment type="catalytic activity">
    <reaction evidence="16">
        <text>DNA(n) + a 2'-deoxyribonucleoside 5'-triphosphate = DNA(n+1) + diphosphate</text>
        <dbReference type="Rhea" id="RHEA:22508"/>
        <dbReference type="Rhea" id="RHEA-COMP:17339"/>
        <dbReference type="Rhea" id="RHEA-COMP:17340"/>
        <dbReference type="ChEBI" id="CHEBI:33019"/>
        <dbReference type="ChEBI" id="CHEBI:61560"/>
        <dbReference type="ChEBI" id="CHEBI:173112"/>
        <dbReference type="EC" id="2.7.7.7"/>
    </reaction>
</comment>
<evidence type="ECO:0000256" key="11">
    <source>
        <dbReference type="ARBA" id="ARBA00022763"/>
    </source>
</evidence>
<evidence type="ECO:0000256" key="5">
    <source>
        <dbReference type="ARBA" id="ARBA00016513"/>
    </source>
</evidence>
<gene>
    <name evidence="19" type="ORF">Z520_08748</name>
</gene>
<dbReference type="InterPro" id="IPR037160">
    <property type="entry name" value="DNA_Pol_thumb_sf"/>
</dbReference>
<dbReference type="GO" id="GO:0016829">
    <property type="term" value="F:lyase activity"/>
    <property type="evidence" value="ECO:0007669"/>
    <property type="project" value="UniProtKB-KW"/>
</dbReference>
<dbReference type="PRINTS" id="PR00870">
    <property type="entry name" value="DNAPOLXBETA"/>
</dbReference>
<dbReference type="Gene3D" id="1.10.150.110">
    <property type="entry name" value="DNA polymerase beta, N-terminal domain-like"/>
    <property type="match status" value="1"/>
</dbReference>
<dbReference type="Gene3D" id="3.30.210.10">
    <property type="entry name" value="DNA polymerase, thumb domain"/>
    <property type="match status" value="1"/>
</dbReference>
<keyword evidence="20" id="KW-1185">Reference proteome</keyword>
<dbReference type="SUPFAM" id="SSF81585">
    <property type="entry name" value="PsbU/PolX domain-like"/>
    <property type="match status" value="1"/>
</dbReference>
<dbReference type="InterPro" id="IPR028207">
    <property type="entry name" value="DNA_pol_B_palm_palm"/>
</dbReference>
<accession>A0A0D2KG28</accession>
<evidence type="ECO:0000256" key="7">
    <source>
        <dbReference type="ARBA" id="ARBA00022679"/>
    </source>
</evidence>
<feature type="domain" description="BRCT" evidence="18">
    <location>
        <begin position="143"/>
        <end position="234"/>
    </location>
</feature>
<dbReference type="InterPro" id="IPR010996">
    <property type="entry name" value="HHH_MUS81"/>
</dbReference>
<dbReference type="PANTHER" id="PTHR11276">
    <property type="entry name" value="DNA POLYMERASE TYPE-X FAMILY MEMBER"/>
    <property type="match status" value="1"/>
</dbReference>
<dbReference type="InterPro" id="IPR001357">
    <property type="entry name" value="BRCT_dom"/>
</dbReference>
<dbReference type="EC" id="2.7.7.7" evidence="4"/>
<dbReference type="Pfam" id="PF14791">
    <property type="entry name" value="DNA_pol_B_thumb"/>
    <property type="match status" value="1"/>
</dbReference>
<dbReference type="InterPro" id="IPR002008">
    <property type="entry name" value="DNA_pol_X_beta-like"/>
</dbReference>
<dbReference type="CDD" id="cd00141">
    <property type="entry name" value="NT_POLXc"/>
    <property type="match status" value="1"/>
</dbReference>
<dbReference type="Pfam" id="PF14716">
    <property type="entry name" value="HHH_8"/>
    <property type="match status" value="1"/>
</dbReference>
<dbReference type="RefSeq" id="XP_016629751.1">
    <property type="nucleotide sequence ID" value="XM_016779244.1"/>
</dbReference>
<keyword evidence="11" id="KW-0227">DNA damage</keyword>
<dbReference type="PROSITE" id="PS50172">
    <property type="entry name" value="BRCT"/>
    <property type="match status" value="1"/>
</dbReference>
<feature type="compositionally biased region" description="Polar residues" evidence="17">
    <location>
        <begin position="72"/>
        <end position="85"/>
    </location>
</feature>
<dbReference type="PRINTS" id="PR00869">
    <property type="entry name" value="DNAPOLX"/>
</dbReference>
<feature type="region of interest" description="Disordered" evidence="17">
    <location>
        <begin position="323"/>
        <end position="359"/>
    </location>
</feature>
<dbReference type="VEuPathDB" id="FungiDB:Z520_08748"/>
<evidence type="ECO:0000259" key="18">
    <source>
        <dbReference type="PROSITE" id="PS50172"/>
    </source>
</evidence>
<dbReference type="OrthoDB" id="205514at2759"/>
<evidence type="ECO:0000313" key="20">
    <source>
        <dbReference type="Proteomes" id="UP000053411"/>
    </source>
</evidence>
<dbReference type="GO" id="GO:0003677">
    <property type="term" value="F:DNA binding"/>
    <property type="evidence" value="ECO:0007669"/>
    <property type="project" value="InterPro"/>
</dbReference>
<keyword evidence="13" id="KW-0234">DNA repair</keyword>
<dbReference type="Gene3D" id="3.40.50.10190">
    <property type="entry name" value="BRCT domain"/>
    <property type="match status" value="1"/>
</dbReference>
<comment type="subcellular location">
    <subcellularLocation>
        <location evidence="2">Nucleus</location>
    </subcellularLocation>
</comment>
<dbReference type="InterPro" id="IPR029398">
    <property type="entry name" value="PolB_thumb"/>
</dbReference>
<dbReference type="InterPro" id="IPR018944">
    <property type="entry name" value="DNA_pol_lambd_fingers_domain"/>
</dbReference>
<evidence type="ECO:0000256" key="14">
    <source>
        <dbReference type="ARBA" id="ARBA00023239"/>
    </source>
</evidence>
<evidence type="ECO:0000256" key="16">
    <source>
        <dbReference type="ARBA" id="ARBA00049244"/>
    </source>
</evidence>
<evidence type="ECO:0000256" key="12">
    <source>
        <dbReference type="ARBA" id="ARBA00022932"/>
    </source>
</evidence>
<dbReference type="Pfam" id="PF10391">
    <property type="entry name" value="DNA_pol_lambd_f"/>
    <property type="match status" value="1"/>
</dbReference>
<dbReference type="SUPFAM" id="SSF52113">
    <property type="entry name" value="BRCT domain"/>
    <property type="match status" value="1"/>
</dbReference>
<dbReference type="FunFam" id="1.10.150.110:FF:000005">
    <property type="entry name" value="DNA polymerase POL4"/>
    <property type="match status" value="1"/>
</dbReference>
<proteinExistence type="inferred from homology"/>
<keyword evidence="8" id="KW-0548">Nucleotidyltransferase</keyword>
<evidence type="ECO:0000256" key="4">
    <source>
        <dbReference type="ARBA" id="ARBA00012417"/>
    </source>
</evidence>
<feature type="compositionally biased region" description="Basic and acidic residues" evidence="17">
    <location>
        <begin position="1"/>
        <end position="28"/>
    </location>
</feature>
<dbReference type="InterPro" id="IPR036420">
    <property type="entry name" value="BRCT_dom_sf"/>
</dbReference>
<keyword evidence="12" id="KW-0239">DNA-directed DNA polymerase</keyword>
<dbReference type="EMBL" id="KN848081">
    <property type="protein sequence ID" value="KIX95628.1"/>
    <property type="molecule type" value="Genomic_DNA"/>
</dbReference>
<dbReference type="GO" id="GO:0003887">
    <property type="term" value="F:DNA-directed DNA polymerase activity"/>
    <property type="evidence" value="ECO:0007669"/>
    <property type="project" value="UniProtKB-KW"/>
</dbReference>
<dbReference type="GO" id="GO:0046872">
    <property type="term" value="F:metal ion binding"/>
    <property type="evidence" value="ECO:0007669"/>
    <property type="project" value="UniProtKB-KW"/>
</dbReference>
<comment type="similarity">
    <text evidence="3">Belongs to the DNA polymerase type-X family.</text>
</comment>
<evidence type="ECO:0000256" key="15">
    <source>
        <dbReference type="ARBA" id="ARBA00023242"/>
    </source>
</evidence>
<protein>
    <recommendedName>
        <fullName evidence="5">DNA polymerase lambda</fullName>
        <ecNumber evidence="4">2.7.7.7</ecNumber>
    </recommendedName>
</protein>
<keyword evidence="15" id="KW-0539">Nucleus</keyword>
<feature type="region of interest" description="Disordered" evidence="17">
    <location>
        <begin position="1"/>
        <end position="109"/>
    </location>
</feature>
<evidence type="ECO:0000256" key="3">
    <source>
        <dbReference type="ARBA" id="ARBA00008323"/>
    </source>
</evidence>
<feature type="compositionally biased region" description="Basic and acidic residues" evidence="17">
    <location>
        <begin position="291"/>
        <end position="305"/>
    </location>
</feature>
<dbReference type="Pfam" id="PF14792">
    <property type="entry name" value="DNA_pol_B_palm"/>
    <property type="match status" value="1"/>
</dbReference>
<feature type="region of interest" description="Disordered" evidence="17">
    <location>
        <begin position="245"/>
        <end position="268"/>
    </location>
</feature>
<dbReference type="FunFam" id="1.10.150.20:FF:000010">
    <property type="entry name" value="DNA polymerase lambda"/>
    <property type="match status" value="1"/>
</dbReference>
<evidence type="ECO:0000313" key="19">
    <source>
        <dbReference type="EMBL" id="KIX95628.1"/>
    </source>
</evidence>
<comment type="cofactor">
    <cofactor evidence="1">
        <name>Mn(2+)</name>
        <dbReference type="ChEBI" id="CHEBI:29035"/>
    </cofactor>
</comment>
<dbReference type="InterPro" id="IPR027421">
    <property type="entry name" value="DNA_pol_lamdba_lyase_dom_sf"/>
</dbReference>
<dbReference type="Proteomes" id="UP000053411">
    <property type="component" value="Unassembled WGS sequence"/>
</dbReference>
<dbReference type="GO" id="GO:0006303">
    <property type="term" value="P:double-strand break repair via nonhomologous end joining"/>
    <property type="evidence" value="ECO:0007669"/>
    <property type="project" value="TreeGrafter"/>
</dbReference>
<keyword evidence="7" id="KW-0808">Transferase</keyword>
<dbReference type="SMART" id="SM00483">
    <property type="entry name" value="POLXc"/>
    <property type="match status" value="1"/>
</dbReference>
<reference evidence="19 20" key="1">
    <citation type="submission" date="2015-01" db="EMBL/GenBank/DDBJ databases">
        <title>The Genome Sequence of Fonsecaea multimorphosa CBS 102226.</title>
        <authorList>
            <consortium name="The Broad Institute Genomics Platform"/>
            <person name="Cuomo C."/>
            <person name="de Hoog S."/>
            <person name="Gorbushina A."/>
            <person name="Stielow B."/>
            <person name="Teixiera M."/>
            <person name="Abouelleil A."/>
            <person name="Chapman S.B."/>
            <person name="Priest M."/>
            <person name="Young S.K."/>
            <person name="Wortman J."/>
            <person name="Nusbaum C."/>
            <person name="Birren B."/>
        </authorList>
    </citation>
    <scope>NUCLEOTIDE SEQUENCE [LARGE SCALE GENOMIC DNA]</scope>
    <source>
        <strain evidence="19 20">CBS 102226</strain>
    </source>
</reference>
<dbReference type="STRING" id="1442371.A0A0D2KG28"/>
<dbReference type="SUPFAM" id="SSF47802">
    <property type="entry name" value="DNA polymerase beta, N-terminal domain-like"/>
    <property type="match status" value="1"/>
</dbReference>
<dbReference type="Gene3D" id="3.30.460.10">
    <property type="entry name" value="Beta Polymerase, domain 2"/>
    <property type="match status" value="1"/>
</dbReference>
<keyword evidence="14" id="KW-0456">Lyase</keyword>
<evidence type="ECO:0000256" key="6">
    <source>
        <dbReference type="ARBA" id="ARBA00022634"/>
    </source>
</evidence>
<feature type="compositionally biased region" description="Polar residues" evidence="17">
    <location>
        <begin position="248"/>
        <end position="268"/>
    </location>
</feature>
<dbReference type="Gene3D" id="1.10.150.20">
    <property type="entry name" value="5' to 3' exonuclease, C-terminal subdomain"/>
    <property type="match status" value="1"/>
</dbReference>
<keyword evidence="6" id="KW-0237">DNA synthesis</keyword>
<dbReference type="AlphaFoldDB" id="A0A0D2KG28"/>
<keyword evidence="10" id="KW-0479">Metal-binding</keyword>
<dbReference type="InterPro" id="IPR043519">
    <property type="entry name" value="NT_sf"/>
</dbReference>
<keyword evidence="9" id="KW-0235">DNA replication</keyword>
<dbReference type="GO" id="GO:0005634">
    <property type="term" value="C:nucleus"/>
    <property type="evidence" value="ECO:0007669"/>
    <property type="project" value="UniProtKB-SubCell"/>
</dbReference>
<dbReference type="PANTHER" id="PTHR11276:SF28">
    <property type="entry name" value="DNA POLYMERASE LAMBDA"/>
    <property type="match status" value="1"/>
</dbReference>
<dbReference type="InterPro" id="IPR022312">
    <property type="entry name" value="DNA_pol_X"/>
</dbReference>
<evidence type="ECO:0000256" key="10">
    <source>
        <dbReference type="ARBA" id="ARBA00022723"/>
    </source>
</evidence>
<dbReference type="SUPFAM" id="SSF81301">
    <property type="entry name" value="Nucleotidyltransferase"/>
    <property type="match status" value="1"/>
</dbReference>
<organism evidence="19 20">
    <name type="scientific">Fonsecaea multimorphosa CBS 102226</name>
    <dbReference type="NCBI Taxonomy" id="1442371"/>
    <lineage>
        <taxon>Eukaryota</taxon>
        <taxon>Fungi</taxon>
        <taxon>Dikarya</taxon>
        <taxon>Ascomycota</taxon>
        <taxon>Pezizomycotina</taxon>
        <taxon>Eurotiomycetes</taxon>
        <taxon>Chaetothyriomycetidae</taxon>
        <taxon>Chaetothyriales</taxon>
        <taxon>Herpotrichiellaceae</taxon>
        <taxon>Fonsecaea</taxon>
    </lineage>
</organism>